<dbReference type="Pfam" id="PF21172">
    <property type="entry name" value="CueP"/>
    <property type="match status" value="1"/>
</dbReference>
<dbReference type="AlphaFoldDB" id="A0A1B7M2T4"/>
<reference evidence="2 3" key="1">
    <citation type="submission" date="2016-04" db="EMBL/GenBank/DDBJ databases">
        <title>First whole genome shotgun sequence of the bacterium Enteractinococcus sp. strain UASWS1574.</title>
        <authorList>
            <person name="Crovadore J."/>
            <person name="Chablais R."/>
            <person name="Lefort F."/>
        </authorList>
    </citation>
    <scope>NUCLEOTIDE SEQUENCE [LARGE SCALE GENOMIC DNA]</scope>
    <source>
        <strain evidence="2 3">UASWS1574</strain>
    </source>
</reference>
<dbReference type="InterPro" id="IPR047808">
    <property type="entry name" value="CueP-like"/>
</dbReference>
<dbReference type="EMBL" id="LXEY01000007">
    <property type="protein sequence ID" value="OAV62901.1"/>
    <property type="molecule type" value="Genomic_DNA"/>
</dbReference>
<dbReference type="NCBIfam" id="NF038094">
    <property type="entry name" value="CueP_fam"/>
    <property type="match status" value="1"/>
</dbReference>
<evidence type="ECO:0000313" key="2">
    <source>
        <dbReference type="EMBL" id="OAV62901.1"/>
    </source>
</evidence>
<keyword evidence="3" id="KW-1185">Reference proteome</keyword>
<keyword evidence="1" id="KW-0732">Signal</keyword>
<organism evidence="2 3">
    <name type="scientific">Enteractinococcus helveticum</name>
    <dbReference type="NCBI Taxonomy" id="1837282"/>
    <lineage>
        <taxon>Bacteria</taxon>
        <taxon>Bacillati</taxon>
        <taxon>Actinomycetota</taxon>
        <taxon>Actinomycetes</taxon>
        <taxon>Micrococcales</taxon>
        <taxon>Micrococcaceae</taxon>
    </lineage>
</organism>
<evidence type="ECO:0008006" key="4">
    <source>
        <dbReference type="Google" id="ProtNLM"/>
    </source>
</evidence>
<accession>A0A1B7M2T4</accession>
<proteinExistence type="predicted"/>
<name>A0A1B7M2T4_9MICC</name>
<dbReference type="PROSITE" id="PS51257">
    <property type="entry name" value="PROKAR_LIPOPROTEIN"/>
    <property type="match status" value="1"/>
</dbReference>
<dbReference type="RefSeq" id="WP_043056042.1">
    <property type="nucleotide sequence ID" value="NZ_LXEY01000007.1"/>
</dbReference>
<evidence type="ECO:0000256" key="1">
    <source>
        <dbReference type="SAM" id="SignalP"/>
    </source>
</evidence>
<gene>
    <name evidence="2" type="ORF">A6F49_04390</name>
</gene>
<dbReference type="OrthoDB" id="73040at2"/>
<dbReference type="Gene3D" id="2.60.40.3700">
    <property type="match status" value="1"/>
</dbReference>
<feature type="chain" id="PRO_5008597241" description="CueP family metal-binding protein" evidence="1">
    <location>
        <begin position="28"/>
        <end position="194"/>
    </location>
</feature>
<dbReference type="Proteomes" id="UP000078292">
    <property type="component" value="Unassembled WGS sequence"/>
</dbReference>
<sequence>MGKRARITAGALLAGALLLTGCATDDAQSSATAETSVQGLMETHGLAGMDAVEIIDSLDRIPLSERPTDLIASVMPEQLVLSSATEETALELPDDAFYLSIAPFINQTHECHFHSLTTCVGELSNEDVQVKIIDDAGDVLVDEARTTFDNGFVGVWVPAGSTGTIEISFDGKTGTSNFSTSDDSATCITDLQLS</sequence>
<feature type="signal peptide" evidence="1">
    <location>
        <begin position="1"/>
        <end position="27"/>
    </location>
</feature>
<comment type="caution">
    <text evidence="2">The sequence shown here is derived from an EMBL/GenBank/DDBJ whole genome shotgun (WGS) entry which is preliminary data.</text>
</comment>
<protein>
    <recommendedName>
        <fullName evidence="4">CueP family metal-binding protein</fullName>
    </recommendedName>
</protein>
<dbReference type="STRING" id="1837282.A6F49_04390"/>
<evidence type="ECO:0000313" key="3">
    <source>
        <dbReference type="Proteomes" id="UP000078292"/>
    </source>
</evidence>